<evidence type="ECO:0000313" key="4">
    <source>
        <dbReference type="EMBL" id="AIG26698.1"/>
    </source>
</evidence>
<organism evidence="4 5">
    <name type="scientific">Brevibacillus laterosporus LMG 15441</name>
    <dbReference type="NCBI Taxonomy" id="1042163"/>
    <lineage>
        <taxon>Bacteria</taxon>
        <taxon>Bacillati</taxon>
        <taxon>Bacillota</taxon>
        <taxon>Bacilli</taxon>
        <taxon>Bacillales</taxon>
        <taxon>Paenibacillaceae</taxon>
        <taxon>Brevibacillus</taxon>
    </lineage>
</organism>
<dbReference type="RefSeq" id="WP_003337616.1">
    <property type="nucleotide sequence ID" value="NZ_CP007806.1"/>
</dbReference>
<dbReference type="SUPFAM" id="SSF46689">
    <property type="entry name" value="Homeodomain-like"/>
    <property type="match status" value="1"/>
</dbReference>
<evidence type="ECO:0000259" key="3">
    <source>
        <dbReference type="PROSITE" id="PS50977"/>
    </source>
</evidence>
<dbReference type="Gene3D" id="1.10.357.10">
    <property type="entry name" value="Tetracycline Repressor, domain 2"/>
    <property type="match status" value="1"/>
</dbReference>
<feature type="domain" description="HTH tetR-type" evidence="3">
    <location>
        <begin position="13"/>
        <end position="73"/>
    </location>
</feature>
<dbReference type="InterPro" id="IPR050624">
    <property type="entry name" value="HTH-type_Tx_Regulator"/>
</dbReference>
<dbReference type="InterPro" id="IPR009057">
    <property type="entry name" value="Homeodomain-like_sf"/>
</dbReference>
<evidence type="ECO:0000256" key="1">
    <source>
        <dbReference type="ARBA" id="ARBA00023125"/>
    </source>
</evidence>
<dbReference type="Pfam" id="PF00440">
    <property type="entry name" value="TetR_N"/>
    <property type="match status" value="1"/>
</dbReference>
<sequence length="225" mass="26311">MTNTRGRSRKNEQETKKELIIRLLPFLKKQGISSLKMEDIAKYMDISKATMYKYFSSRTEILEATVEVYVDYILENLHDLSDNESASFVRRFQKVFENSVVLAIFLSDLLLQELKSMYPHLYQRIVEAQKARNDHIKAFYEAGHREGVFLSVNPSLLIAQDELLLPSLLSPVFLIQNHMTLEQALFDYYQMKKHQLLKPELIPDVDDSFIPMQVGQCIQKITWTE</sequence>
<gene>
    <name evidence="4" type="ORF">BRLA_c023780</name>
</gene>
<dbReference type="EMBL" id="CP007806">
    <property type="protein sequence ID" value="AIG26698.1"/>
    <property type="molecule type" value="Genomic_DNA"/>
</dbReference>
<dbReference type="PROSITE" id="PS50977">
    <property type="entry name" value="HTH_TETR_2"/>
    <property type="match status" value="1"/>
</dbReference>
<proteinExistence type="predicted"/>
<keyword evidence="1 2" id="KW-0238">DNA-binding</keyword>
<dbReference type="PANTHER" id="PTHR43479">
    <property type="entry name" value="ACREF/ENVCD OPERON REPRESSOR-RELATED"/>
    <property type="match status" value="1"/>
</dbReference>
<evidence type="ECO:0000256" key="2">
    <source>
        <dbReference type="PROSITE-ProRule" id="PRU00335"/>
    </source>
</evidence>
<reference evidence="4 5" key="1">
    <citation type="journal article" date="2011" name="J. Bacteriol.">
        <title>Genome sequence of Brevibacillus laterosporus LMG 15441, a pathogen of invertebrates.</title>
        <authorList>
            <person name="Djukic M."/>
            <person name="Poehlein A."/>
            <person name="Thurmer A."/>
            <person name="Daniel R."/>
        </authorList>
    </citation>
    <scope>NUCLEOTIDE SEQUENCE [LARGE SCALE GENOMIC DNA]</scope>
    <source>
        <strain evidence="4 5">LMG 15441</strain>
    </source>
</reference>
<keyword evidence="5" id="KW-1185">Reference proteome</keyword>
<dbReference type="PANTHER" id="PTHR43479:SF11">
    <property type="entry name" value="ACREF_ENVCD OPERON REPRESSOR-RELATED"/>
    <property type="match status" value="1"/>
</dbReference>
<dbReference type="KEGG" id="blr:BRLA_c023780"/>
<dbReference type="HOGENOM" id="CLU_105399_0_0_9"/>
<dbReference type="STRING" id="1042163.BRLA_c023780"/>
<evidence type="ECO:0000313" key="5">
    <source>
        <dbReference type="Proteomes" id="UP000005850"/>
    </source>
</evidence>
<dbReference type="AlphaFoldDB" id="A0A075R6C7"/>
<dbReference type="eggNOG" id="COG1309">
    <property type="taxonomic scope" value="Bacteria"/>
</dbReference>
<dbReference type="Proteomes" id="UP000005850">
    <property type="component" value="Chromosome"/>
</dbReference>
<dbReference type="InterPro" id="IPR001647">
    <property type="entry name" value="HTH_TetR"/>
</dbReference>
<protein>
    <submittedName>
        <fullName evidence="4">Transcriptional regulator, TetR family protein</fullName>
    </submittedName>
</protein>
<dbReference type="GO" id="GO:0003677">
    <property type="term" value="F:DNA binding"/>
    <property type="evidence" value="ECO:0007669"/>
    <property type="project" value="UniProtKB-UniRule"/>
</dbReference>
<accession>A0A075R6C7</accession>
<name>A0A075R6C7_BRELA</name>
<feature type="DNA-binding region" description="H-T-H motif" evidence="2">
    <location>
        <begin position="36"/>
        <end position="55"/>
    </location>
</feature>